<evidence type="ECO:0000313" key="3">
    <source>
        <dbReference type="EMBL" id="OCX70594.1"/>
    </source>
</evidence>
<feature type="region of interest" description="Disordered" evidence="1">
    <location>
        <begin position="1"/>
        <end position="93"/>
    </location>
</feature>
<feature type="compositionally biased region" description="Polar residues" evidence="1">
    <location>
        <begin position="46"/>
        <end position="69"/>
    </location>
</feature>
<feature type="compositionally biased region" description="Acidic residues" evidence="1">
    <location>
        <begin position="7"/>
        <end position="17"/>
    </location>
</feature>
<feature type="transmembrane region" description="Helical" evidence="2">
    <location>
        <begin position="159"/>
        <end position="183"/>
    </location>
</feature>
<dbReference type="EMBL" id="LWRY01000160">
    <property type="protein sequence ID" value="OCX70594.1"/>
    <property type="molecule type" value="Genomic_DNA"/>
</dbReference>
<dbReference type="RefSeq" id="WP_031568827.1">
    <property type="nucleotide sequence ID" value="NZ_JABBDW010000019.1"/>
</dbReference>
<accession>A0A1C2J3Z3</accession>
<sequence length="212" mass="22570">MSRRSDEEIDLPDDLLGDGDAVPVPHVLAMSGQKPFGQNDLEKSAQTESAQGANPLQTAGSSQVETPSVNDKAGKPSYWLRRGEKKVRPEPSDGCFSAKVIQETWIPILLAAIAILLVFASGVVFGMVLTQTAAMQPVKAMLPARAWLPVLALTERGSAAALLAPLVAPTGVILFLLAAIYAFLRSRSSGNHQSLWALMGWILLALFLAGIL</sequence>
<feature type="transmembrane region" description="Helical" evidence="2">
    <location>
        <begin position="195"/>
        <end position="211"/>
    </location>
</feature>
<evidence type="ECO:0000256" key="2">
    <source>
        <dbReference type="SAM" id="Phobius"/>
    </source>
</evidence>
<name>A0A1C2J3Z3_ACITH</name>
<proteinExistence type="predicted"/>
<feature type="transmembrane region" description="Helical" evidence="2">
    <location>
        <begin position="108"/>
        <end position="129"/>
    </location>
</feature>
<dbReference type="Proteomes" id="UP000095008">
    <property type="component" value="Unassembled WGS sequence"/>
</dbReference>
<comment type="caution">
    <text evidence="3">The sequence shown here is derived from an EMBL/GenBank/DDBJ whole genome shotgun (WGS) entry which is preliminary data.</text>
</comment>
<evidence type="ECO:0000313" key="4">
    <source>
        <dbReference type="Proteomes" id="UP000095008"/>
    </source>
</evidence>
<dbReference type="AlphaFoldDB" id="A0A1C2J3Z3"/>
<protein>
    <submittedName>
        <fullName evidence="3">Uncharacterized protein</fullName>
    </submittedName>
</protein>
<keyword evidence="2" id="KW-0812">Transmembrane</keyword>
<reference evidence="3" key="1">
    <citation type="journal article" date="2016" name="Int. J. Mol. Sci.">
        <title>Comparative genomics of the extreme acidophile Acidithiobacillus thiooxidans reveals intraspecific divergence and niche adaptation.</title>
        <authorList>
            <person name="Zhang X."/>
            <person name="Feng X."/>
            <person name="Tao J."/>
            <person name="Ma L."/>
            <person name="Xiao Y."/>
            <person name="Liang Y."/>
            <person name="Liu X."/>
            <person name="Yin H."/>
        </authorList>
    </citation>
    <scope>NUCLEOTIDE SEQUENCE [LARGE SCALE GENOMIC DNA]</scope>
    <source>
        <strain evidence="3">DXS-W</strain>
    </source>
</reference>
<keyword evidence="4" id="KW-1185">Reference proteome</keyword>
<keyword evidence="2" id="KW-0472">Membrane</keyword>
<organism evidence="3 4">
    <name type="scientific">Acidithiobacillus thiooxidans</name>
    <name type="common">Thiobacillus thiooxidans</name>
    <dbReference type="NCBI Taxonomy" id="930"/>
    <lineage>
        <taxon>Bacteria</taxon>
        <taxon>Pseudomonadati</taxon>
        <taxon>Pseudomonadota</taxon>
        <taxon>Acidithiobacillia</taxon>
        <taxon>Acidithiobacillales</taxon>
        <taxon>Acidithiobacillaceae</taxon>
        <taxon>Acidithiobacillus</taxon>
    </lineage>
</organism>
<dbReference type="GeneID" id="60696751"/>
<keyword evidence="2" id="KW-1133">Transmembrane helix</keyword>
<gene>
    <name evidence="3" type="ORF">A6M23_13735</name>
</gene>
<evidence type="ECO:0000256" key="1">
    <source>
        <dbReference type="SAM" id="MobiDB-lite"/>
    </source>
</evidence>